<dbReference type="InterPro" id="IPR036396">
    <property type="entry name" value="Cyt_P450_sf"/>
</dbReference>
<sequence length="550" mass="61401">MSHLEVAFQLTSSSLVLAQWLLLLLVPLLLLLHYYSSRRSRSDRRRHGSSSCSDDKQQQQQLPPSPPGLPIIGHLHLIGGDLPHITLRDLSAKHGRDGLMLLHLGAATTLIVSSPQAAETTMRTHDHVFASRLVSTVSDDLMYGSSDIAFSPYGEHWRQARKLVTTHLLAVKKVHSYRSARKEEVHLVLANVQAAAAASTAMDMGMVMNMFANDVVSHAVTGKFFRSEGRSKLFRELVEANSALVGGFNLEYYFPWLARSLGFLSRRFLRKRAQETHKRWDELLETILSDHERKDSAVHRHDDGRGDFTDVLLSVQKEYGMTRDHVKAILLDMFAAGTDTSSLVLEFAMAELMCNPQQMAKLQGEVRKHTPSGQETVEEENLSNMPYLRAVVKETLRMHPPAPLLVPRLSMADCVVDGYCVPSGTRVILNAWALGRDPESWEKPDEFMPERFMDGGSAAAIDFKGNHFQFLPFGAGRRICPGINFGMAAVEIMLANLMYCFDWQLPVGMEEKGLDMTEVFGVTVHLKEKLMLVPVIPKLRATSGHSSASC</sequence>
<evidence type="ECO:0000256" key="1">
    <source>
        <dbReference type="ARBA" id="ARBA00001971"/>
    </source>
</evidence>
<evidence type="ECO:0000256" key="14">
    <source>
        <dbReference type="RuleBase" id="RU000461"/>
    </source>
</evidence>
<accession>A0A921QKY8</accession>
<evidence type="ECO:0000256" key="16">
    <source>
        <dbReference type="SAM" id="Phobius"/>
    </source>
</evidence>
<dbReference type="CDD" id="cd11072">
    <property type="entry name" value="CYP71-like"/>
    <property type="match status" value="1"/>
</dbReference>
<dbReference type="Gramene" id="EES14519">
    <property type="protein sequence ID" value="EES14519"/>
    <property type="gene ID" value="SORBI_3007G034900"/>
</dbReference>
<evidence type="ECO:0000256" key="11">
    <source>
        <dbReference type="ARBA" id="ARBA00023033"/>
    </source>
</evidence>
<dbReference type="PROSITE" id="PS00086">
    <property type="entry name" value="CYTOCHROME_P450"/>
    <property type="match status" value="1"/>
</dbReference>
<comment type="subcellular location">
    <subcellularLocation>
        <location evidence="2">Membrane</location>
    </subcellularLocation>
</comment>
<evidence type="ECO:0000256" key="13">
    <source>
        <dbReference type="PIRSR" id="PIRSR602401-1"/>
    </source>
</evidence>
<feature type="transmembrane region" description="Helical" evidence="16">
    <location>
        <begin position="17"/>
        <end position="36"/>
    </location>
</feature>
<dbReference type="InterPro" id="IPR017972">
    <property type="entry name" value="Cyt_P450_CS"/>
</dbReference>
<evidence type="ECO:0000256" key="6">
    <source>
        <dbReference type="ARBA" id="ARBA00022692"/>
    </source>
</evidence>
<keyword evidence="11 14" id="KW-0503">Monooxygenase</keyword>
<keyword evidence="10 13" id="KW-0408">Iron</keyword>
<evidence type="ECO:0000256" key="15">
    <source>
        <dbReference type="SAM" id="MobiDB-lite"/>
    </source>
</evidence>
<dbReference type="Proteomes" id="UP000807115">
    <property type="component" value="Chromosome 7"/>
</dbReference>
<dbReference type="PRINTS" id="PR00463">
    <property type="entry name" value="EP450I"/>
</dbReference>
<evidence type="ECO:0000256" key="9">
    <source>
        <dbReference type="ARBA" id="ARBA00023002"/>
    </source>
</evidence>
<dbReference type="GO" id="GO:0020037">
    <property type="term" value="F:heme binding"/>
    <property type="evidence" value="ECO:0007669"/>
    <property type="project" value="InterPro"/>
</dbReference>
<keyword evidence="7 13" id="KW-0479">Metal-binding</keyword>
<dbReference type="GO" id="GO:0016020">
    <property type="term" value="C:membrane"/>
    <property type="evidence" value="ECO:0007669"/>
    <property type="project" value="UniProtKB-SubCell"/>
</dbReference>
<gene>
    <name evidence="17" type="ORF">BDA96_07G036700</name>
</gene>
<reference evidence="17" key="2">
    <citation type="submission" date="2020-10" db="EMBL/GenBank/DDBJ databases">
        <authorList>
            <person name="Cooper E.A."/>
            <person name="Brenton Z.W."/>
            <person name="Flinn B.S."/>
            <person name="Jenkins J."/>
            <person name="Shu S."/>
            <person name="Flowers D."/>
            <person name="Luo F."/>
            <person name="Wang Y."/>
            <person name="Xia P."/>
            <person name="Barry K."/>
            <person name="Daum C."/>
            <person name="Lipzen A."/>
            <person name="Yoshinaga Y."/>
            <person name="Schmutz J."/>
            <person name="Saski C."/>
            <person name="Vermerris W."/>
            <person name="Kresovich S."/>
        </authorList>
    </citation>
    <scope>NUCLEOTIDE SEQUENCE</scope>
</reference>
<evidence type="ECO:0000313" key="18">
    <source>
        <dbReference type="Proteomes" id="UP000807115"/>
    </source>
</evidence>
<feature type="binding site" description="axial binding residue" evidence="13">
    <location>
        <position position="480"/>
    </location>
    <ligand>
        <name>heme</name>
        <dbReference type="ChEBI" id="CHEBI:30413"/>
    </ligand>
    <ligandPart>
        <name>Fe</name>
        <dbReference type="ChEBI" id="CHEBI:18248"/>
    </ligandPart>
</feature>
<reference evidence="17" key="1">
    <citation type="journal article" date="2019" name="BMC Genomics">
        <title>A new reference genome for Sorghum bicolor reveals high levels of sequence similarity between sweet and grain genotypes: implications for the genetics of sugar metabolism.</title>
        <authorList>
            <person name="Cooper E.A."/>
            <person name="Brenton Z.W."/>
            <person name="Flinn B.S."/>
            <person name="Jenkins J."/>
            <person name="Shu S."/>
            <person name="Flowers D."/>
            <person name="Luo F."/>
            <person name="Wang Y."/>
            <person name="Xia P."/>
            <person name="Barry K."/>
            <person name="Daum C."/>
            <person name="Lipzen A."/>
            <person name="Yoshinaga Y."/>
            <person name="Schmutz J."/>
            <person name="Saski C."/>
            <person name="Vermerris W."/>
            <person name="Kresovich S."/>
        </authorList>
    </citation>
    <scope>NUCLEOTIDE SEQUENCE</scope>
</reference>
<organism evidence="17 18">
    <name type="scientific">Sorghum bicolor</name>
    <name type="common">Sorghum</name>
    <name type="synonym">Sorghum vulgare</name>
    <dbReference type="NCBI Taxonomy" id="4558"/>
    <lineage>
        <taxon>Eukaryota</taxon>
        <taxon>Viridiplantae</taxon>
        <taxon>Streptophyta</taxon>
        <taxon>Embryophyta</taxon>
        <taxon>Tracheophyta</taxon>
        <taxon>Spermatophyta</taxon>
        <taxon>Magnoliopsida</taxon>
        <taxon>Liliopsida</taxon>
        <taxon>Poales</taxon>
        <taxon>Poaceae</taxon>
        <taxon>PACMAD clade</taxon>
        <taxon>Panicoideae</taxon>
        <taxon>Andropogonodae</taxon>
        <taxon>Andropogoneae</taxon>
        <taxon>Sorghinae</taxon>
        <taxon>Sorghum</taxon>
    </lineage>
</organism>
<dbReference type="OMA" id="THDRMFA"/>
<proteinExistence type="inferred from homology"/>
<evidence type="ECO:0000256" key="12">
    <source>
        <dbReference type="ARBA" id="ARBA00023136"/>
    </source>
</evidence>
<dbReference type="Pfam" id="PF00067">
    <property type="entry name" value="p450"/>
    <property type="match status" value="1"/>
</dbReference>
<dbReference type="SUPFAM" id="SSF48264">
    <property type="entry name" value="Cytochrome P450"/>
    <property type="match status" value="1"/>
</dbReference>
<dbReference type="InterPro" id="IPR001128">
    <property type="entry name" value="Cyt_P450"/>
</dbReference>
<dbReference type="OrthoDB" id="1470350at2759"/>
<dbReference type="GO" id="GO:0005506">
    <property type="term" value="F:iron ion binding"/>
    <property type="evidence" value="ECO:0007669"/>
    <property type="project" value="InterPro"/>
</dbReference>
<keyword evidence="9 14" id="KW-0560">Oxidoreductase</keyword>
<dbReference type="Gene3D" id="1.10.630.10">
    <property type="entry name" value="Cytochrome P450"/>
    <property type="match status" value="1"/>
</dbReference>
<dbReference type="PANTHER" id="PTHR47955:SF14">
    <property type="entry name" value="OS01G0543600 PROTEIN"/>
    <property type="match status" value="1"/>
</dbReference>
<dbReference type="FunFam" id="1.10.630.10:FF:000055">
    <property type="entry name" value="Cytochrome P450 71A26"/>
    <property type="match status" value="1"/>
</dbReference>
<name>A0A921QKY8_SORBI</name>
<evidence type="ECO:0000256" key="3">
    <source>
        <dbReference type="ARBA" id="ARBA00005179"/>
    </source>
</evidence>
<keyword evidence="6 16" id="KW-0812">Transmembrane</keyword>
<keyword evidence="5 13" id="KW-0349">Heme</keyword>
<evidence type="ECO:0000256" key="5">
    <source>
        <dbReference type="ARBA" id="ARBA00022617"/>
    </source>
</evidence>
<evidence type="ECO:0000256" key="8">
    <source>
        <dbReference type="ARBA" id="ARBA00022989"/>
    </source>
</evidence>
<feature type="region of interest" description="Disordered" evidence="15">
    <location>
        <begin position="42"/>
        <end position="66"/>
    </location>
</feature>
<comment type="pathway">
    <text evidence="3">Secondary metabolite biosynthesis.</text>
</comment>
<comment type="cofactor">
    <cofactor evidence="1 13">
        <name>heme</name>
        <dbReference type="ChEBI" id="CHEBI:30413"/>
    </cofactor>
</comment>
<dbReference type="PANTHER" id="PTHR47955">
    <property type="entry name" value="CYTOCHROME P450 FAMILY 71 PROTEIN"/>
    <property type="match status" value="1"/>
</dbReference>
<dbReference type="AlphaFoldDB" id="A0A921QKY8"/>
<evidence type="ECO:0000256" key="4">
    <source>
        <dbReference type="ARBA" id="ARBA00010617"/>
    </source>
</evidence>
<protein>
    <submittedName>
        <fullName evidence="17">Uncharacterized protein</fullName>
    </submittedName>
</protein>
<dbReference type="PRINTS" id="PR00385">
    <property type="entry name" value="P450"/>
</dbReference>
<comment type="caution">
    <text evidence="17">The sequence shown here is derived from an EMBL/GenBank/DDBJ whole genome shotgun (WGS) entry which is preliminary data.</text>
</comment>
<evidence type="ECO:0000256" key="7">
    <source>
        <dbReference type="ARBA" id="ARBA00022723"/>
    </source>
</evidence>
<dbReference type="KEGG" id="sbi:8076543"/>
<keyword evidence="12 16" id="KW-0472">Membrane</keyword>
<keyword evidence="8 16" id="KW-1133">Transmembrane helix</keyword>
<evidence type="ECO:0000256" key="2">
    <source>
        <dbReference type="ARBA" id="ARBA00004370"/>
    </source>
</evidence>
<dbReference type="GO" id="GO:0004497">
    <property type="term" value="F:monooxygenase activity"/>
    <property type="evidence" value="ECO:0007669"/>
    <property type="project" value="UniProtKB-KW"/>
</dbReference>
<dbReference type="InterPro" id="IPR002401">
    <property type="entry name" value="Cyt_P450_E_grp-I"/>
</dbReference>
<evidence type="ECO:0000313" key="17">
    <source>
        <dbReference type="EMBL" id="KAG0522435.1"/>
    </source>
</evidence>
<dbReference type="EMBL" id="CM027686">
    <property type="protein sequence ID" value="KAG0522435.1"/>
    <property type="molecule type" value="Genomic_DNA"/>
</dbReference>
<evidence type="ECO:0000256" key="10">
    <source>
        <dbReference type="ARBA" id="ARBA00023004"/>
    </source>
</evidence>
<dbReference type="GO" id="GO:0016705">
    <property type="term" value="F:oxidoreductase activity, acting on paired donors, with incorporation or reduction of molecular oxygen"/>
    <property type="evidence" value="ECO:0007669"/>
    <property type="project" value="InterPro"/>
</dbReference>
<comment type="similarity">
    <text evidence="4 14">Belongs to the cytochrome P450 family.</text>
</comment>